<evidence type="ECO:0000256" key="1">
    <source>
        <dbReference type="SAM" id="MobiDB-lite"/>
    </source>
</evidence>
<organism evidence="2 3">
    <name type="scientific">Actinoplanes sandaracinus</name>
    <dbReference type="NCBI Taxonomy" id="3045177"/>
    <lineage>
        <taxon>Bacteria</taxon>
        <taxon>Bacillati</taxon>
        <taxon>Actinomycetota</taxon>
        <taxon>Actinomycetes</taxon>
        <taxon>Micromonosporales</taxon>
        <taxon>Micromonosporaceae</taxon>
        <taxon>Actinoplanes</taxon>
    </lineage>
</organism>
<dbReference type="EMBL" id="JASCTH010000003">
    <property type="protein sequence ID" value="MDI6098172.1"/>
    <property type="molecule type" value="Genomic_DNA"/>
</dbReference>
<sequence>MSDTEERAEPAPAGPESETNEPRPADDKRDDVAAEGNEKDPDESLRARRKVKRRADDKRSEQASHLANIKFAGAYVDARGSNFGNSGGNQGTAHQAVGKVTGKLLPQDVAKIVTRYARPGCFGGAAARLRSEHVLVIEGKPGTGRRAGAIALLDEVGAAPLVLLAPNLSLRHLAERDYDEGCGYLIVDRFGERNDAVAEVSWSSVRDQVHEAGAYLVVTTGSGVRGVSRVEWARPSADEVLAAQLTGRDVSAEEARRTVGEFAGDLPGEVSLAGLARVAGQIADGRDPADALASLRDNAVHEVRAWFAEEPDDRQILEVAALCFTQRVDVRSFDNAVERLVASMTKRLPGKYKKMLAKPADRPLATRGRRVNLIDVKSVQAAVGTASIVVFKDDEYCRCVLAELWRTQDNAFWDGVSEWLDEMVFDADSLPVANGLAALACSAFEEVNESYLQPWSRGAIGLNGQFTAIYTLWYMCLGELAPVALQIAAGWAAPERGLDQRWSAVIAFSGNLGGAFPVEAVNQLWRHLVARNPDLQATACRAMAQLFADLTDDPENDAKAVPALLAPKMRKFGLKEGTSRMRAEEQLRFQELVMSATLGVLSVRSFETGQPAVIRYLVRHRKEQPDRLDMIARLWAALLCFRPLRREAIKALRASLRALRDLSETPREDARSIGEALANALPWHERDLFKRDFNHVNQQLNRGRRDLSADVLLACIDAVSRVLPEGAA</sequence>
<reference evidence="2 3" key="1">
    <citation type="submission" date="2023-05" db="EMBL/GenBank/DDBJ databases">
        <title>Actinoplanes sp. NEAU-A12 genome sequencing.</title>
        <authorList>
            <person name="Wang Z.-S."/>
        </authorList>
    </citation>
    <scope>NUCLEOTIDE SEQUENCE [LARGE SCALE GENOMIC DNA]</scope>
    <source>
        <strain evidence="2 3">NEAU-A12</strain>
    </source>
</reference>
<proteinExistence type="predicted"/>
<dbReference type="Proteomes" id="UP001241758">
    <property type="component" value="Unassembled WGS sequence"/>
</dbReference>
<evidence type="ECO:0000313" key="2">
    <source>
        <dbReference type="EMBL" id="MDI6098172.1"/>
    </source>
</evidence>
<dbReference type="RefSeq" id="WP_282757692.1">
    <property type="nucleotide sequence ID" value="NZ_JASCTH010000003.1"/>
</dbReference>
<gene>
    <name evidence="2" type="ORF">QLQ12_06090</name>
</gene>
<protein>
    <submittedName>
        <fullName evidence="2">Uncharacterized protein</fullName>
    </submittedName>
</protein>
<name>A0ABT6WEL6_9ACTN</name>
<accession>A0ABT6WEL6</accession>
<feature type="compositionally biased region" description="Basic and acidic residues" evidence="1">
    <location>
        <begin position="20"/>
        <end position="46"/>
    </location>
</feature>
<feature type="region of interest" description="Disordered" evidence="1">
    <location>
        <begin position="1"/>
        <end position="63"/>
    </location>
</feature>
<evidence type="ECO:0000313" key="3">
    <source>
        <dbReference type="Proteomes" id="UP001241758"/>
    </source>
</evidence>
<comment type="caution">
    <text evidence="2">The sequence shown here is derived from an EMBL/GenBank/DDBJ whole genome shotgun (WGS) entry which is preliminary data.</text>
</comment>
<keyword evidence="3" id="KW-1185">Reference proteome</keyword>